<dbReference type="PROSITE" id="PS00662">
    <property type="entry name" value="T2SP_E"/>
    <property type="match status" value="1"/>
</dbReference>
<evidence type="ECO:0000256" key="3">
    <source>
        <dbReference type="ARBA" id="ARBA00022840"/>
    </source>
</evidence>
<keyword evidence="3" id="KW-0067">ATP-binding</keyword>
<dbReference type="EMBL" id="JAVDQK010000004">
    <property type="protein sequence ID" value="MDR6218484.1"/>
    <property type="molecule type" value="Genomic_DNA"/>
</dbReference>
<dbReference type="PANTHER" id="PTHR30258:SF1">
    <property type="entry name" value="PROTEIN TRANSPORT PROTEIN HOFB HOMOLOG"/>
    <property type="match status" value="1"/>
</dbReference>
<feature type="domain" description="Bacterial type II secretion system protein E" evidence="5">
    <location>
        <begin position="700"/>
        <end position="714"/>
    </location>
</feature>
<feature type="region of interest" description="Disordered" evidence="4">
    <location>
        <begin position="262"/>
        <end position="288"/>
    </location>
</feature>
<dbReference type="Gene3D" id="3.30.300.160">
    <property type="entry name" value="Type II secretion system, protein E, N-terminal domain"/>
    <property type="match status" value="2"/>
</dbReference>
<dbReference type="GO" id="GO:0005886">
    <property type="term" value="C:plasma membrane"/>
    <property type="evidence" value="ECO:0007669"/>
    <property type="project" value="TreeGrafter"/>
</dbReference>
<dbReference type="Gene3D" id="3.30.450.90">
    <property type="match status" value="1"/>
</dbReference>
<keyword evidence="2" id="KW-0547">Nucleotide-binding</keyword>
<sequence>MTRGAVDFAGAFDVKDTAAKENLSYLQALRHLSLLTEDTITDAILTLGVPRSAIEQALPEALTLLPEDEARSLRSVPYAVENGQTLIATDDPFDLRRLAELQRRLPGSRLTYAPPQELTAALDALAAAHQTPTTPDPVRTAFHMVSDEAFSRAQALASPTRTLAHLLTGPELNEQDAFRALATALHLPFERHVPTGTLRREQLTEMQAQQRVAVIVDGPVPYLATPCPEAPQSLTSPDSQPLPVRVITPTLLRELTASLRSAPDTLPVSAPSSLGTPAPTTPPELETRTATHAEPHITPEPGRAASLNPQDLQDLMGVPVRPAEPAPPAIPRGVRPRSVGAALAAMNLLTPEEAAMPNAAERALQENRVSEEQFARALAAFKNCQYVNPDENPPDPEVRTYLPENLIKQYKVYPYNIDPVTHDLRILMADPRKLPQLTAIQTAARRTVVPVIATQSAINKQIQRNFERQNDLNALEKQLQDRSTVKVEEAQAVVVDDNAVVRVVNGFITEAHQNRASDIHIEPSEANIRVRFRVDGQLIEHVEMPKEAGASLVSRIKILSGMDITQKRIPQDGRIGFRQGELELNIRVSSVPTVEGEKVVMRLLARTTTIPPIDKLGLSDSNFERFRATIAKPYGIILITGPTGSGKTTTCFSVLRDISTPNKNTMTIEDPVEIRLAGINQVQVNNAAKLTFAAALRSFLRQDPDVILVGEIRDQETAQIALEAALTGHLVIATLHTNDAPGAVTRLKEMGVETFNISASLLGVMAQRLVRKVCSKCGQDEQPSEATLKSLGISSAAPISARRGKGCALCHQSGYVGRLAVHEFLYVDEDIREAIVAETSTEELRRIAIKNGMKTLREDGIAKALRGLTTFDEVQANTVS</sequence>
<comment type="caution">
    <text evidence="6">The sequence shown here is derived from an EMBL/GenBank/DDBJ whole genome shotgun (WGS) entry which is preliminary data.</text>
</comment>
<dbReference type="PANTHER" id="PTHR30258">
    <property type="entry name" value="TYPE II SECRETION SYSTEM PROTEIN GSPE-RELATED"/>
    <property type="match status" value="1"/>
</dbReference>
<dbReference type="Pfam" id="PF00437">
    <property type="entry name" value="T2SSE"/>
    <property type="match status" value="1"/>
</dbReference>
<organism evidence="6 7">
    <name type="scientific">Deinococcus soli</name>
    <name type="common">ex Cha et al. 2016</name>
    <dbReference type="NCBI Taxonomy" id="1309411"/>
    <lineage>
        <taxon>Bacteria</taxon>
        <taxon>Thermotogati</taxon>
        <taxon>Deinococcota</taxon>
        <taxon>Deinococci</taxon>
        <taxon>Deinococcales</taxon>
        <taxon>Deinococcaceae</taxon>
        <taxon>Deinococcus</taxon>
    </lineage>
</organism>
<evidence type="ECO:0000256" key="4">
    <source>
        <dbReference type="SAM" id="MobiDB-lite"/>
    </source>
</evidence>
<accession>A0AAE3XD59</accession>
<gene>
    <name evidence="6" type="ORF">J2Y00_002047</name>
</gene>
<dbReference type="InterPro" id="IPR037257">
    <property type="entry name" value="T2SS_E_N_sf"/>
</dbReference>
<evidence type="ECO:0000256" key="1">
    <source>
        <dbReference type="ARBA" id="ARBA00006611"/>
    </source>
</evidence>
<dbReference type="Pfam" id="PF05157">
    <property type="entry name" value="MshEN"/>
    <property type="match status" value="2"/>
</dbReference>
<dbReference type="SUPFAM" id="SSF52540">
    <property type="entry name" value="P-loop containing nucleoside triphosphate hydrolases"/>
    <property type="match status" value="1"/>
</dbReference>
<dbReference type="GO" id="GO:0016887">
    <property type="term" value="F:ATP hydrolysis activity"/>
    <property type="evidence" value="ECO:0007669"/>
    <property type="project" value="TreeGrafter"/>
</dbReference>
<dbReference type="SUPFAM" id="SSF160246">
    <property type="entry name" value="EspE N-terminal domain-like"/>
    <property type="match status" value="2"/>
</dbReference>
<evidence type="ECO:0000259" key="5">
    <source>
        <dbReference type="PROSITE" id="PS00662"/>
    </source>
</evidence>
<evidence type="ECO:0000256" key="2">
    <source>
        <dbReference type="ARBA" id="ARBA00022741"/>
    </source>
</evidence>
<dbReference type="Proteomes" id="UP001185331">
    <property type="component" value="Unassembled WGS sequence"/>
</dbReference>
<dbReference type="FunFam" id="3.40.50.300:FF:000398">
    <property type="entry name" value="Type IV pilus assembly ATPase PilB"/>
    <property type="match status" value="1"/>
</dbReference>
<evidence type="ECO:0000313" key="6">
    <source>
        <dbReference type="EMBL" id="MDR6218484.1"/>
    </source>
</evidence>
<protein>
    <submittedName>
        <fullName evidence="6">Type IV pilus assembly protein PilB</fullName>
    </submittedName>
</protein>
<dbReference type="GO" id="GO:0005524">
    <property type="term" value="F:ATP binding"/>
    <property type="evidence" value="ECO:0007669"/>
    <property type="project" value="UniProtKB-KW"/>
</dbReference>
<dbReference type="CDD" id="cd01129">
    <property type="entry name" value="PulE-GspE-like"/>
    <property type="match status" value="1"/>
</dbReference>
<dbReference type="Gene3D" id="3.40.50.300">
    <property type="entry name" value="P-loop containing nucleotide triphosphate hydrolases"/>
    <property type="match status" value="1"/>
</dbReference>
<dbReference type="InterPro" id="IPR027417">
    <property type="entry name" value="P-loop_NTPase"/>
</dbReference>
<comment type="similarity">
    <text evidence="1">Belongs to the GSP E family.</text>
</comment>
<dbReference type="RefSeq" id="WP_309855011.1">
    <property type="nucleotide sequence ID" value="NZ_JAVDQJ010000005.1"/>
</dbReference>
<proteinExistence type="inferred from homology"/>
<name>A0AAE3XD59_9DEIO</name>
<dbReference type="AlphaFoldDB" id="A0AAE3XD59"/>
<dbReference type="InterPro" id="IPR001482">
    <property type="entry name" value="T2SS/T4SS_dom"/>
</dbReference>
<dbReference type="InterPro" id="IPR007831">
    <property type="entry name" value="T2SS_GspE_N"/>
</dbReference>
<reference evidence="6" key="1">
    <citation type="submission" date="2023-07" db="EMBL/GenBank/DDBJ databases">
        <title>Sorghum-associated microbial communities from plants grown in Nebraska, USA.</title>
        <authorList>
            <person name="Schachtman D."/>
        </authorList>
    </citation>
    <scope>NUCLEOTIDE SEQUENCE</scope>
    <source>
        <strain evidence="6">BE330</strain>
    </source>
</reference>
<evidence type="ECO:0000313" key="7">
    <source>
        <dbReference type="Proteomes" id="UP001185331"/>
    </source>
</evidence>